<protein>
    <submittedName>
        <fullName evidence="1">Uncharacterized protein</fullName>
    </submittedName>
</protein>
<reference evidence="1 2" key="1">
    <citation type="journal article" date="2014" name="Int. J. Syst. Evol. Microbiol.">
        <title>Phylogenomics and the dynamic genome evolution of the genus Streptococcus.</title>
        <authorList>
            <consortium name="The Broad Institute Genome Sequencing Platform"/>
            <person name="Richards V.P."/>
            <person name="Palmer S.R."/>
            <person name="Pavinski Bitar P.D."/>
            <person name="Qin X."/>
            <person name="Weinstock G.M."/>
            <person name="Highlander S.K."/>
            <person name="Town C.D."/>
            <person name="Burne R.A."/>
            <person name="Stanhope M.J."/>
        </authorList>
    </citation>
    <scope>NUCLEOTIDE SEQUENCE [LARGE SCALE GENOMIC DNA]</scope>
    <source>
        <strain evidence="1 2">CECT 5772</strain>
    </source>
</reference>
<organism evidence="1 2">
    <name type="scientific">Streptococcus equi subsp. ruminatorum CECT 5772</name>
    <dbReference type="NCBI Taxonomy" id="1051981"/>
    <lineage>
        <taxon>Bacteria</taxon>
        <taxon>Bacillati</taxon>
        <taxon>Bacillota</taxon>
        <taxon>Bacilli</taxon>
        <taxon>Lactobacillales</taxon>
        <taxon>Streptococcaceae</taxon>
        <taxon>Streptococcus</taxon>
    </lineage>
</organism>
<dbReference type="Proteomes" id="UP000028704">
    <property type="component" value="Unassembled WGS sequence"/>
</dbReference>
<evidence type="ECO:0000313" key="1">
    <source>
        <dbReference type="EMBL" id="KED05186.1"/>
    </source>
</evidence>
<sequence>MNPYQSFQACDTVIILLTAPNTNDKAFTRHLIGFCKELKAKKINLKTGVSFHEISF</sequence>
<comment type="caution">
    <text evidence="1">The sequence shown here is derived from an EMBL/GenBank/DDBJ whole genome shotgun (WGS) entry which is preliminary data.</text>
</comment>
<accession>A0A922T8D0</accession>
<proteinExistence type="predicted"/>
<evidence type="ECO:0000313" key="2">
    <source>
        <dbReference type="Proteomes" id="UP000028704"/>
    </source>
</evidence>
<gene>
    <name evidence="1" type="ORF">CECT5772_01296</name>
</gene>
<dbReference type="AlphaFoldDB" id="A0A922T8D0"/>
<name>A0A922T8D0_9STRE</name>
<dbReference type="EMBL" id="AWEX01000008">
    <property type="protein sequence ID" value="KED05186.1"/>
    <property type="molecule type" value="Genomic_DNA"/>
</dbReference>